<dbReference type="CDD" id="cd04673">
    <property type="entry name" value="NUDIX_ADPRase"/>
    <property type="match status" value="1"/>
</dbReference>
<dbReference type="Pfam" id="PF00293">
    <property type="entry name" value="NUDIX"/>
    <property type="match status" value="1"/>
</dbReference>
<dbReference type="SUPFAM" id="SSF55811">
    <property type="entry name" value="Nudix"/>
    <property type="match status" value="1"/>
</dbReference>
<comment type="similarity">
    <text evidence="3">Belongs to the Nudix hydrolase family.</text>
</comment>
<dbReference type="Gene3D" id="3.90.79.10">
    <property type="entry name" value="Nucleoside Triphosphate Pyrophosphohydrolase"/>
    <property type="match status" value="1"/>
</dbReference>
<dbReference type="PROSITE" id="PS51462">
    <property type="entry name" value="NUDIX"/>
    <property type="match status" value="1"/>
</dbReference>
<evidence type="ECO:0000259" key="5">
    <source>
        <dbReference type="PROSITE" id="PS51462"/>
    </source>
</evidence>
<feature type="domain" description="Nudix hydrolase" evidence="5">
    <location>
        <begin position="16"/>
        <end position="149"/>
    </location>
</feature>
<dbReference type="EMBL" id="QLUZ01000007">
    <property type="protein sequence ID" value="RAQ10231.1"/>
    <property type="molecule type" value="Genomic_DNA"/>
</dbReference>
<organism evidence="6 7">
    <name type="scientific">Burkholderia cepacia</name>
    <name type="common">Pseudomonas cepacia</name>
    <dbReference type="NCBI Taxonomy" id="292"/>
    <lineage>
        <taxon>Bacteria</taxon>
        <taxon>Pseudomonadati</taxon>
        <taxon>Pseudomonadota</taxon>
        <taxon>Betaproteobacteria</taxon>
        <taxon>Burkholderiales</taxon>
        <taxon>Burkholderiaceae</taxon>
        <taxon>Burkholderia</taxon>
        <taxon>Burkholderia cepacia complex</taxon>
    </lineage>
</organism>
<reference evidence="6 7" key="1">
    <citation type="submission" date="2018-06" db="EMBL/GenBank/DDBJ databases">
        <title>Towards the identification of Burkholderia cepacia strain which caused fatal septicemia.</title>
        <authorList>
            <person name="Bui L.A.T."/>
            <person name="Zakharova I.B."/>
            <person name="Shpak I.M."/>
            <person name="Teteryatnikova N."/>
            <person name="Ustinov D.V."/>
            <person name="Kuzyutina Y.A."/>
            <person name="Nguyen H.N."/>
            <person name="Antonov A.S."/>
            <person name="Avdyusheva E.F."/>
            <person name="Victorov D.V."/>
        </authorList>
    </citation>
    <scope>NUCLEOTIDE SEQUENCE [LARGE SCALE GENOMIC DNA]</scope>
    <source>
        <strain evidence="6 7">PT02</strain>
    </source>
</reference>
<dbReference type="PRINTS" id="PR00502">
    <property type="entry name" value="NUDIXFAMILY"/>
</dbReference>
<feature type="compositionally biased region" description="Basic and acidic residues" evidence="4">
    <location>
        <begin position="175"/>
        <end position="186"/>
    </location>
</feature>
<proteinExistence type="inferred from homology"/>
<dbReference type="PANTHER" id="PTHR43736">
    <property type="entry name" value="ADP-RIBOSE PYROPHOSPHATASE"/>
    <property type="match status" value="1"/>
</dbReference>
<dbReference type="AlphaFoldDB" id="A0AAQ0JJR9"/>
<feature type="region of interest" description="Disordered" evidence="4">
    <location>
        <begin position="155"/>
        <end position="201"/>
    </location>
</feature>
<dbReference type="InterPro" id="IPR020084">
    <property type="entry name" value="NUDIX_hydrolase_CS"/>
</dbReference>
<evidence type="ECO:0000256" key="1">
    <source>
        <dbReference type="ARBA" id="ARBA00001946"/>
    </source>
</evidence>
<dbReference type="InterPro" id="IPR015797">
    <property type="entry name" value="NUDIX_hydrolase-like_dom_sf"/>
</dbReference>
<evidence type="ECO:0000256" key="2">
    <source>
        <dbReference type="ARBA" id="ARBA00022801"/>
    </source>
</evidence>
<accession>A0AAQ0JJR9</accession>
<gene>
    <name evidence="6" type="ORF">DPR02_15480</name>
</gene>
<comment type="caution">
    <text evidence="6">The sequence shown here is derived from an EMBL/GenBank/DDBJ whole genome shotgun (WGS) entry which is preliminary data.</text>
</comment>
<protein>
    <submittedName>
        <fullName evidence="6">ADP-ribose pyrophosphatase</fullName>
    </submittedName>
</protein>
<dbReference type="InterPro" id="IPR020476">
    <property type="entry name" value="Nudix_hydrolase"/>
</dbReference>
<dbReference type="PROSITE" id="PS00893">
    <property type="entry name" value="NUDIX_BOX"/>
    <property type="match status" value="1"/>
</dbReference>
<evidence type="ECO:0000313" key="6">
    <source>
        <dbReference type="EMBL" id="RAQ10231.1"/>
    </source>
</evidence>
<comment type="cofactor">
    <cofactor evidence="1">
        <name>Mg(2+)</name>
        <dbReference type="ChEBI" id="CHEBI:18420"/>
    </cofactor>
</comment>
<dbReference type="PANTHER" id="PTHR43736:SF1">
    <property type="entry name" value="DIHYDRONEOPTERIN TRIPHOSPHATE DIPHOSPHATASE"/>
    <property type="match status" value="1"/>
</dbReference>
<evidence type="ECO:0000256" key="3">
    <source>
        <dbReference type="RuleBase" id="RU003476"/>
    </source>
</evidence>
<dbReference type="InterPro" id="IPR000086">
    <property type="entry name" value="NUDIX_hydrolase_dom"/>
</dbReference>
<sequence length="201" mass="21600">MSDSPRSPTGVIAAVRPVPAVIGVVLREHDVLLVRRANPPDAGCWGFPGGKIEAGESIANAIVREIAEETTVDVEALDVFTALDAFDYDAGGDVHQHFVMVAVLCNWLRGTPAAGDDALDARWFDLAELDRDDLPMSAGVRDVARRAIERSSVQRASATHGVRPFPETTPSARIPCERPDRGHDGVGEPPTFKLQIKTGQT</sequence>
<evidence type="ECO:0000256" key="4">
    <source>
        <dbReference type="SAM" id="MobiDB-lite"/>
    </source>
</evidence>
<dbReference type="GO" id="GO:0016787">
    <property type="term" value="F:hydrolase activity"/>
    <property type="evidence" value="ECO:0007669"/>
    <property type="project" value="UniProtKB-KW"/>
</dbReference>
<dbReference type="Proteomes" id="UP000248899">
    <property type="component" value="Unassembled WGS sequence"/>
</dbReference>
<evidence type="ECO:0000313" key="7">
    <source>
        <dbReference type="Proteomes" id="UP000248899"/>
    </source>
</evidence>
<name>A0AAQ0JJR9_BURCE</name>
<keyword evidence="2 3" id="KW-0378">Hydrolase</keyword>